<organism evidence="1 2">
    <name type="scientific">Araneus ventricosus</name>
    <name type="common">Orbweaver spider</name>
    <name type="synonym">Epeira ventricosa</name>
    <dbReference type="NCBI Taxonomy" id="182803"/>
    <lineage>
        <taxon>Eukaryota</taxon>
        <taxon>Metazoa</taxon>
        <taxon>Ecdysozoa</taxon>
        <taxon>Arthropoda</taxon>
        <taxon>Chelicerata</taxon>
        <taxon>Arachnida</taxon>
        <taxon>Araneae</taxon>
        <taxon>Araneomorphae</taxon>
        <taxon>Entelegynae</taxon>
        <taxon>Araneoidea</taxon>
        <taxon>Araneidae</taxon>
        <taxon>Araneus</taxon>
    </lineage>
</organism>
<name>A0A4Y2I8L7_ARAVE</name>
<reference evidence="1 2" key="1">
    <citation type="journal article" date="2019" name="Sci. Rep.">
        <title>Orb-weaving spider Araneus ventricosus genome elucidates the spidroin gene catalogue.</title>
        <authorList>
            <person name="Kono N."/>
            <person name="Nakamura H."/>
            <person name="Ohtoshi R."/>
            <person name="Moran D.A.P."/>
            <person name="Shinohara A."/>
            <person name="Yoshida Y."/>
            <person name="Fujiwara M."/>
            <person name="Mori M."/>
            <person name="Tomita M."/>
            <person name="Arakawa K."/>
        </authorList>
    </citation>
    <scope>NUCLEOTIDE SEQUENCE [LARGE SCALE GENOMIC DNA]</scope>
</reference>
<protein>
    <submittedName>
        <fullName evidence="1">Uncharacterized protein</fullName>
    </submittedName>
</protein>
<evidence type="ECO:0000313" key="2">
    <source>
        <dbReference type="Proteomes" id="UP000499080"/>
    </source>
</evidence>
<keyword evidence="2" id="KW-1185">Reference proteome</keyword>
<accession>A0A4Y2I8L7</accession>
<sequence>MLAMKETRKLTNCPKMQQSTDKLFFTSIQHLKSFLKITLGNELLKEWHNLWDRGDTSLQVFAVIPRVSLGSSNWDRKDTIFFSAHGPIPNLFP</sequence>
<dbReference type="AlphaFoldDB" id="A0A4Y2I8L7"/>
<evidence type="ECO:0000313" key="1">
    <source>
        <dbReference type="EMBL" id="GBM74087.1"/>
    </source>
</evidence>
<gene>
    <name evidence="1" type="ORF">AVEN_178670_1</name>
</gene>
<proteinExistence type="predicted"/>
<dbReference type="Proteomes" id="UP000499080">
    <property type="component" value="Unassembled WGS sequence"/>
</dbReference>
<dbReference type="EMBL" id="BGPR01002473">
    <property type="protein sequence ID" value="GBM74087.1"/>
    <property type="molecule type" value="Genomic_DNA"/>
</dbReference>
<comment type="caution">
    <text evidence="1">The sequence shown here is derived from an EMBL/GenBank/DDBJ whole genome shotgun (WGS) entry which is preliminary data.</text>
</comment>